<dbReference type="SUPFAM" id="SSF50249">
    <property type="entry name" value="Nucleic acid-binding proteins"/>
    <property type="match status" value="1"/>
</dbReference>
<dbReference type="PANTHER" id="PTHR37294:SF1">
    <property type="entry name" value="3'-5' EXORIBONUCLEASE YHAM"/>
    <property type="match status" value="1"/>
</dbReference>
<dbReference type="CDD" id="cd00077">
    <property type="entry name" value="HDc"/>
    <property type="match status" value="1"/>
</dbReference>
<feature type="domain" description="HD" evidence="5">
    <location>
        <begin position="197"/>
        <end position="313"/>
    </location>
</feature>
<keyword evidence="3 4" id="KW-0269">Exonuclease</keyword>
<name>A0A133KPZ2_HEYCO</name>
<dbReference type="EC" id="3.1.-.-" evidence="4"/>
<evidence type="ECO:0000313" key="7">
    <source>
        <dbReference type="Proteomes" id="UP000070376"/>
    </source>
</evidence>
<evidence type="ECO:0000256" key="1">
    <source>
        <dbReference type="ARBA" id="ARBA00022722"/>
    </source>
</evidence>
<dbReference type="SMART" id="SM00471">
    <property type="entry name" value="HDc"/>
    <property type="match status" value="1"/>
</dbReference>
<gene>
    <name evidence="4" type="primary">yhaM</name>
    <name evidence="6" type="ORF">HMPREF3213_01935</name>
</gene>
<comment type="caution">
    <text evidence="6">The sequence shown here is derived from an EMBL/GenBank/DDBJ whole genome shotgun (WGS) entry which is preliminary data.</text>
</comment>
<keyword evidence="1 4" id="KW-0540">Nuclease</keyword>
<dbReference type="PANTHER" id="PTHR37294">
    <property type="entry name" value="3'-5' EXORIBONUCLEASE YHAM"/>
    <property type="match status" value="1"/>
</dbReference>
<protein>
    <recommendedName>
        <fullName evidence="4">3'-5' exoribonuclease YhaM</fullName>
        <ecNumber evidence="4">3.1.-.-</ecNumber>
    </recommendedName>
</protein>
<dbReference type="Pfam" id="PF01336">
    <property type="entry name" value="tRNA_anti-codon"/>
    <property type="match status" value="1"/>
</dbReference>
<dbReference type="Gene3D" id="2.40.50.140">
    <property type="entry name" value="Nucleic acid-binding proteins"/>
    <property type="match status" value="1"/>
</dbReference>
<dbReference type="CDD" id="cd04492">
    <property type="entry name" value="YhaM_OBF_like"/>
    <property type="match status" value="1"/>
</dbReference>
<evidence type="ECO:0000313" key="6">
    <source>
        <dbReference type="EMBL" id="KWZ81618.1"/>
    </source>
</evidence>
<dbReference type="EMBL" id="LRPN01000070">
    <property type="protein sequence ID" value="KWZ81618.1"/>
    <property type="molecule type" value="Genomic_DNA"/>
</dbReference>
<dbReference type="Pfam" id="PF01966">
    <property type="entry name" value="HD"/>
    <property type="match status" value="1"/>
</dbReference>
<dbReference type="PATRIC" id="fig|1398.22.peg.1937"/>
<dbReference type="GO" id="GO:0003676">
    <property type="term" value="F:nucleic acid binding"/>
    <property type="evidence" value="ECO:0007669"/>
    <property type="project" value="InterPro"/>
</dbReference>
<dbReference type="InterPro" id="IPR004365">
    <property type="entry name" value="NA-bd_OB_tRNA"/>
</dbReference>
<organism evidence="6 7">
    <name type="scientific">Heyndrickxia coagulans</name>
    <name type="common">Weizmannia coagulans</name>
    <dbReference type="NCBI Taxonomy" id="1398"/>
    <lineage>
        <taxon>Bacteria</taxon>
        <taxon>Bacillati</taxon>
        <taxon>Bacillota</taxon>
        <taxon>Bacilli</taxon>
        <taxon>Bacillales</taxon>
        <taxon>Bacillaceae</taxon>
        <taxon>Heyndrickxia</taxon>
    </lineage>
</organism>
<dbReference type="FunFam" id="1.10.3210.10:FF:000008">
    <property type="entry name" value="3'-5' exoribonuclease YhaM"/>
    <property type="match status" value="1"/>
</dbReference>
<comment type="function">
    <text evidence="4">Shows a 3'-5' exoribonuclease activity.</text>
</comment>
<keyword evidence="2 4" id="KW-0378">Hydrolase</keyword>
<dbReference type="InterPro" id="IPR012340">
    <property type="entry name" value="NA-bd_OB-fold"/>
</dbReference>
<dbReference type="InterPro" id="IPR003607">
    <property type="entry name" value="HD/PDEase_dom"/>
</dbReference>
<dbReference type="AlphaFoldDB" id="A0A133KPZ2"/>
<dbReference type="Proteomes" id="UP000070376">
    <property type="component" value="Unassembled WGS sequence"/>
</dbReference>
<sequence>MKRTSKAGLDQKRIPAGLWYTLRQINQGLDRRIIMAKGLLYYEVGEQFDAFLLIKHATKGIASNGKPFLTLILQDRTGDIEAKLWDATEQDEQTYKPETIVKVTGDILNYRGRLQLKIRQIHPAQPGDGVRISDFIETAPLSQEEMMGKITQYIFDMKNPNIQRLTRHLLKKYQKRFLVYPAATKNHHEFVSGLAYHVVSMLDLAKAIAGLYPSLDRDLLYAGVILHDLGKVQELSGPISTTYTAEGNLLGHISIMVTEIAKAAEELGIHGEEVMVLEHMVISHHGKAEWGSAKPPMIKEAEILHYIDNIDAKMNMLDRALRNVKPGEFSDRIYALDNRSFYKPTFHQ</sequence>
<dbReference type="InterPro" id="IPR050798">
    <property type="entry name" value="YhaM_exoribonuc/phosphodiest"/>
</dbReference>
<dbReference type="InterPro" id="IPR006674">
    <property type="entry name" value="HD_domain"/>
</dbReference>
<dbReference type="InterPro" id="IPR020873">
    <property type="entry name" value="3'-5'_exoribonuclease_YhaM"/>
</dbReference>
<dbReference type="GO" id="GO:0000175">
    <property type="term" value="F:3'-5'-RNA exonuclease activity"/>
    <property type="evidence" value="ECO:0007669"/>
    <property type="project" value="UniProtKB-UniRule"/>
</dbReference>
<proteinExistence type="inferred from homology"/>
<comment type="similarity">
    <text evidence="4">Belongs to the YhaM family.</text>
</comment>
<dbReference type="PROSITE" id="PS51831">
    <property type="entry name" value="HD"/>
    <property type="match status" value="1"/>
</dbReference>
<evidence type="ECO:0000256" key="2">
    <source>
        <dbReference type="ARBA" id="ARBA00022801"/>
    </source>
</evidence>
<evidence type="ECO:0000259" key="5">
    <source>
        <dbReference type="PROSITE" id="PS51831"/>
    </source>
</evidence>
<evidence type="ECO:0000256" key="3">
    <source>
        <dbReference type="ARBA" id="ARBA00022839"/>
    </source>
</evidence>
<dbReference type="NCBIfam" id="NF010007">
    <property type="entry name" value="PRK13480.1"/>
    <property type="match status" value="1"/>
</dbReference>
<dbReference type="HAMAP" id="MF_01427">
    <property type="entry name" value="3_5_Exoribonuc_YhaM"/>
    <property type="match status" value="1"/>
</dbReference>
<evidence type="ECO:0000256" key="4">
    <source>
        <dbReference type="HAMAP-Rule" id="MF_01427"/>
    </source>
</evidence>
<dbReference type="Gene3D" id="1.10.3210.10">
    <property type="entry name" value="Hypothetical protein af1432"/>
    <property type="match status" value="1"/>
</dbReference>
<accession>A0A133KPZ2</accession>
<dbReference type="GO" id="GO:0031125">
    <property type="term" value="P:rRNA 3'-end processing"/>
    <property type="evidence" value="ECO:0007669"/>
    <property type="project" value="TreeGrafter"/>
</dbReference>
<reference evidence="7" key="1">
    <citation type="submission" date="2016-01" db="EMBL/GenBank/DDBJ databases">
        <authorList>
            <person name="Mitreva M."/>
            <person name="Pepin K.H."/>
            <person name="Mihindukulasuriya K.A."/>
            <person name="Fulton R."/>
            <person name="Fronick C."/>
            <person name="O'Laughlin M."/>
            <person name="Miner T."/>
            <person name="Herter B."/>
            <person name="Rosa B.A."/>
            <person name="Cordes M."/>
            <person name="Tomlinson C."/>
            <person name="Wollam A."/>
            <person name="Palsikar V.B."/>
            <person name="Mardis E.R."/>
            <person name="Wilson R.K."/>
        </authorList>
    </citation>
    <scope>NUCLEOTIDE SEQUENCE [LARGE SCALE GENOMIC DNA]</scope>
    <source>
        <strain evidence="7">GED7749B</strain>
    </source>
</reference>
<dbReference type="SUPFAM" id="SSF109604">
    <property type="entry name" value="HD-domain/PDEase-like"/>
    <property type="match status" value="1"/>
</dbReference>